<evidence type="ECO:0000313" key="2">
    <source>
        <dbReference type="Proteomes" id="UP000823674"/>
    </source>
</evidence>
<name>A0ABQ7M4L0_BRACM</name>
<protein>
    <submittedName>
        <fullName evidence="1">Uncharacterized protein</fullName>
    </submittedName>
</protein>
<reference evidence="1 2" key="1">
    <citation type="submission" date="2021-03" db="EMBL/GenBank/DDBJ databases">
        <authorList>
            <person name="King G.J."/>
            <person name="Bancroft I."/>
            <person name="Baten A."/>
            <person name="Bloomfield J."/>
            <person name="Borpatragohain P."/>
            <person name="He Z."/>
            <person name="Irish N."/>
            <person name="Irwin J."/>
            <person name="Liu K."/>
            <person name="Mauleon R.P."/>
            <person name="Moore J."/>
            <person name="Morris R."/>
            <person name="Ostergaard L."/>
            <person name="Wang B."/>
            <person name="Wells R."/>
        </authorList>
    </citation>
    <scope>NUCLEOTIDE SEQUENCE [LARGE SCALE GENOMIC DNA]</scope>
    <source>
        <strain evidence="1">R-o-18</strain>
        <tissue evidence="1">Leaf</tissue>
    </source>
</reference>
<accession>A0ABQ7M4L0</accession>
<gene>
    <name evidence="1" type="primary">A06p034360.1_BraROA</name>
    <name evidence="1" type="ORF">IGI04_023686</name>
</gene>
<evidence type="ECO:0000313" key="1">
    <source>
        <dbReference type="EMBL" id="KAG5393723.1"/>
    </source>
</evidence>
<dbReference type="Proteomes" id="UP000823674">
    <property type="component" value="Chromosome A06"/>
</dbReference>
<proteinExistence type="predicted"/>
<keyword evidence="2" id="KW-1185">Reference proteome</keyword>
<organism evidence="1 2">
    <name type="scientific">Brassica rapa subsp. trilocularis</name>
    <dbReference type="NCBI Taxonomy" id="1813537"/>
    <lineage>
        <taxon>Eukaryota</taxon>
        <taxon>Viridiplantae</taxon>
        <taxon>Streptophyta</taxon>
        <taxon>Embryophyta</taxon>
        <taxon>Tracheophyta</taxon>
        <taxon>Spermatophyta</taxon>
        <taxon>Magnoliopsida</taxon>
        <taxon>eudicotyledons</taxon>
        <taxon>Gunneridae</taxon>
        <taxon>Pentapetalae</taxon>
        <taxon>rosids</taxon>
        <taxon>malvids</taxon>
        <taxon>Brassicales</taxon>
        <taxon>Brassicaceae</taxon>
        <taxon>Brassiceae</taxon>
        <taxon>Brassica</taxon>
    </lineage>
</organism>
<dbReference type="EMBL" id="JADBGQ010000006">
    <property type="protein sequence ID" value="KAG5393723.1"/>
    <property type="molecule type" value="Genomic_DNA"/>
</dbReference>
<comment type="caution">
    <text evidence="1">The sequence shown here is derived from an EMBL/GenBank/DDBJ whole genome shotgun (WGS) entry which is preliminary data.</text>
</comment>
<sequence length="152" mass="17295">FTSGFRQRVESACRCQRVSFFYPRFRICFIVPALLYQSCCWPWSDVSPDAREVVDRGGILVGAGVTTRWNRAIVCGGVSFSRLRVTCFLADILCRSLEPSRSKCVDEVRFVSVLVLMVGVSSRLWEASYSGDNMRIPSIQDNEENPTFLWFS</sequence>
<feature type="non-terminal residue" evidence="1">
    <location>
        <position position="1"/>
    </location>
</feature>